<dbReference type="GO" id="GO:0016787">
    <property type="term" value="F:hydrolase activity"/>
    <property type="evidence" value="ECO:0007669"/>
    <property type="project" value="UniProtKB-KW"/>
</dbReference>
<dbReference type="InterPro" id="IPR001279">
    <property type="entry name" value="Metallo-B-lactamas"/>
</dbReference>
<dbReference type="EMBL" id="QSUG01000012">
    <property type="protein sequence ID" value="RGN21668.1"/>
    <property type="molecule type" value="Genomic_DNA"/>
</dbReference>
<sequence length="408" mass="47109">MCYFRGIYMHKESEIEIEVLPANEGDCILIKAVKEDIHILIDGGTAETYRNYLRARLNQLRNEGKKIDLLIVTHIDNDHIGGIIELLKENGTNTNPKIIRIDNIWHNSYRHLQIKKKQVLGKAEKNILDKIIYNGEVSLNYSSGNNSAISARQGTTLAGLIFQGGYHWNEQFDEQAVMNNGIYYQFGKECFVTVLKPNISDLERLGNKWKRDLKKSKYSFVFSEDKIFDDAFEYYFRCMPTDVKGNYEKISYSNQNIQEKTIEEISGEPVSIDNSVTNRSSISIIIKYKNRKLLFLADNIADGILEYLSPEDRAFSLVKLSHHGSVNNISNKFIEYIESDTYVVSTSSEKYDHPDIETLAKIACKGTEYVKRIYFNYKIDKVAEFEKKIYGMNDIEFVYLGEGQKIYL</sequence>
<evidence type="ECO:0000259" key="1">
    <source>
        <dbReference type="Pfam" id="PF00753"/>
    </source>
</evidence>
<proteinExistence type="predicted"/>
<organism evidence="2 3">
    <name type="scientific">Agathobacter rectalis</name>
    <dbReference type="NCBI Taxonomy" id="39491"/>
    <lineage>
        <taxon>Bacteria</taxon>
        <taxon>Bacillati</taxon>
        <taxon>Bacillota</taxon>
        <taxon>Clostridia</taxon>
        <taxon>Lachnospirales</taxon>
        <taxon>Lachnospiraceae</taxon>
        <taxon>Agathobacter</taxon>
    </lineage>
</organism>
<accession>A0A3E5AL29</accession>
<dbReference type="SUPFAM" id="SSF56281">
    <property type="entry name" value="Metallo-hydrolase/oxidoreductase"/>
    <property type="match status" value="1"/>
</dbReference>
<name>A0A3E5AL29_9FIRM</name>
<reference evidence="2 3" key="1">
    <citation type="submission" date="2018-08" db="EMBL/GenBank/DDBJ databases">
        <title>A genome reference for cultivated species of the human gut microbiota.</title>
        <authorList>
            <person name="Zou Y."/>
            <person name="Xue W."/>
            <person name="Luo G."/>
        </authorList>
    </citation>
    <scope>NUCLEOTIDE SEQUENCE [LARGE SCALE GENOMIC DNA]</scope>
    <source>
        <strain evidence="2 3">OM05-6AA</strain>
    </source>
</reference>
<dbReference type="AlphaFoldDB" id="A0A3E5AL29"/>
<dbReference type="InterPro" id="IPR036866">
    <property type="entry name" value="RibonucZ/Hydroxyglut_hydro"/>
</dbReference>
<evidence type="ECO:0000313" key="2">
    <source>
        <dbReference type="EMBL" id="RGN21668.1"/>
    </source>
</evidence>
<keyword evidence="2" id="KW-0378">Hydrolase</keyword>
<dbReference type="Pfam" id="PF00753">
    <property type="entry name" value="Lactamase_B"/>
    <property type="match status" value="1"/>
</dbReference>
<evidence type="ECO:0000313" key="3">
    <source>
        <dbReference type="Proteomes" id="UP000260970"/>
    </source>
</evidence>
<protein>
    <submittedName>
        <fullName evidence="2">MBL fold metallo-hydrolase</fullName>
    </submittedName>
</protein>
<dbReference type="Gene3D" id="3.60.15.10">
    <property type="entry name" value="Ribonuclease Z/Hydroxyacylglutathione hydrolase-like"/>
    <property type="match status" value="1"/>
</dbReference>
<dbReference type="Proteomes" id="UP000260970">
    <property type="component" value="Unassembled WGS sequence"/>
</dbReference>
<comment type="caution">
    <text evidence="2">The sequence shown here is derived from an EMBL/GenBank/DDBJ whole genome shotgun (WGS) entry which is preliminary data.</text>
</comment>
<feature type="domain" description="Metallo-beta-lactamase" evidence="1">
    <location>
        <begin position="25"/>
        <end position="91"/>
    </location>
</feature>
<dbReference type="InterPro" id="IPR052159">
    <property type="entry name" value="Competence_DNA_uptake"/>
</dbReference>
<gene>
    <name evidence="2" type="ORF">DXB72_11360</name>
</gene>
<dbReference type="PANTHER" id="PTHR30619">
    <property type="entry name" value="DNA INTERNALIZATION/COMPETENCE PROTEIN COMEC/REC2"/>
    <property type="match status" value="1"/>
</dbReference>
<dbReference type="PANTHER" id="PTHR30619:SF1">
    <property type="entry name" value="RECOMBINATION PROTEIN 2"/>
    <property type="match status" value="1"/>
</dbReference>